<name>A0A2K8U467_9GAMM</name>
<reference evidence="2 3" key="1">
    <citation type="submission" date="2017-03" db="EMBL/GenBank/DDBJ databases">
        <title>Complete genome sequence of Candidatus 'Thiodictyon syntrophicum' sp. nov. strain Cad16T, a photolithoautotroph purple sulfur bacterium isolated from an alpine meromictic lake.</title>
        <authorList>
            <person name="Luedin S.M."/>
            <person name="Pothier J.F."/>
            <person name="Danza F."/>
            <person name="Storelli N."/>
            <person name="Wittwer M."/>
            <person name="Tonolla M."/>
        </authorList>
    </citation>
    <scope>NUCLEOTIDE SEQUENCE [LARGE SCALE GENOMIC DNA]</scope>
    <source>
        <strain evidence="2 3">Cad16T</strain>
    </source>
</reference>
<evidence type="ECO:0000256" key="1">
    <source>
        <dbReference type="ARBA" id="ARBA00009981"/>
    </source>
</evidence>
<dbReference type="OrthoDB" id="1726349at2"/>
<accession>A0A2K8U467</accession>
<dbReference type="AlphaFoldDB" id="A0A2K8U467"/>
<keyword evidence="3" id="KW-1185">Reference proteome</keyword>
<dbReference type="SUPFAM" id="SSF143120">
    <property type="entry name" value="YefM-like"/>
    <property type="match status" value="1"/>
</dbReference>
<evidence type="ECO:0008006" key="4">
    <source>
        <dbReference type="Google" id="ProtNLM"/>
    </source>
</evidence>
<dbReference type="KEGG" id="tsy:THSYN_04990"/>
<comment type="similarity">
    <text evidence="1">Belongs to the phD/YefM antitoxin family.</text>
</comment>
<dbReference type="InterPro" id="IPR036165">
    <property type="entry name" value="YefM-like_sf"/>
</dbReference>
<sequence length="87" mass="9437">MDFVTVRELRSASAKVWERLEAGQDLIVTRNGRPFALLVHTAPAEIDAKLAALRPVGQADGARCRGSFSLALLAPDLECDDALFARD</sequence>
<evidence type="ECO:0000313" key="3">
    <source>
        <dbReference type="Proteomes" id="UP000232638"/>
    </source>
</evidence>
<dbReference type="EMBL" id="CP020370">
    <property type="protein sequence ID" value="AUB80372.1"/>
    <property type="molecule type" value="Genomic_DNA"/>
</dbReference>
<proteinExistence type="inferred from homology"/>
<dbReference type="RefSeq" id="WP_100918171.1">
    <property type="nucleotide sequence ID" value="NZ_CP020370.1"/>
</dbReference>
<dbReference type="Proteomes" id="UP000232638">
    <property type="component" value="Chromosome"/>
</dbReference>
<protein>
    <recommendedName>
        <fullName evidence="4">Antitoxin</fullName>
    </recommendedName>
</protein>
<gene>
    <name evidence="2" type="ORF">THSYN_04990</name>
</gene>
<organism evidence="2 3">
    <name type="scientific">Candidatus Thiodictyon syntrophicum</name>
    <dbReference type="NCBI Taxonomy" id="1166950"/>
    <lineage>
        <taxon>Bacteria</taxon>
        <taxon>Pseudomonadati</taxon>
        <taxon>Pseudomonadota</taxon>
        <taxon>Gammaproteobacteria</taxon>
        <taxon>Chromatiales</taxon>
        <taxon>Chromatiaceae</taxon>
        <taxon>Thiodictyon</taxon>
    </lineage>
</organism>
<evidence type="ECO:0000313" key="2">
    <source>
        <dbReference type="EMBL" id="AUB80372.1"/>
    </source>
</evidence>